<feature type="transmembrane region" description="Helical" evidence="7">
    <location>
        <begin position="38"/>
        <end position="60"/>
    </location>
</feature>
<feature type="transmembrane region" description="Helical" evidence="7">
    <location>
        <begin position="453"/>
        <end position="473"/>
    </location>
</feature>
<accession>A0A9X1IPQ8</accession>
<dbReference type="Pfam" id="PF01554">
    <property type="entry name" value="MatE"/>
    <property type="match status" value="2"/>
</dbReference>
<evidence type="ECO:0000313" key="9">
    <source>
        <dbReference type="Proteomes" id="UP001138757"/>
    </source>
</evidence>
<feature type="transmembrane region" description="Helical" evidence="7">
    <location>
        <begin position="231"/>
        <end position="251"/>
    </location>
</feature>
<proteinExistence type="predicted"/>
<dbReference type="CDD" id="cd13138">
    <property type="entry name" value="MATE_yoeA_like"/>
    <property type="match status" value="1"/>
</dbReference>
<dbReference type="PIRSF" id="PIRSF006603">
    <property type="entry name" value="DinF"/>
    <property type="match status" value="1"/>
</dbReference>
<protein>
    <submittedName>
        <fullName evidence="8">MATE family efflux transporter</fullName>
    </submittedName>
</protein>
<keyword evidence="3" id="KW-1003">Cell membrane</keyword>
<comment type="subcellular location">
    <subcellularLocation>
        <location evidence="1">Cell inner membrane</location>
        <topology evidence="1">Multi-pass membrane protein</topology>
    </subcellularLocation>
</comment>
<dbReference type="InterPro" id="IPR052031">
    <property type="entry name" value="Membrane_Transporter-Flippase"/>
</dbReference>
<reference evidence="8" key="1">
    <citation type="submission" date="2021-05" db="EMBL/GenBank/DDBJ databases">
        <title>Genome of Sphingobium sp. strain.</title>
        <authorList>
            <person name="Fan R."/>
        </authorList>
    </citation>
    <scope>NUCLEOTIDE SEQUENCE</scope>
    <source>
        <strain evidence="8">H33</strain>
    </source>
</reference>
<evidence type="ECO:0000256" key="3">
    <source>
        <dbReference type="ARBA" id="ARBA00022475"/>
    </source>
</evidence>
<dbReference type="Proteomes" id="UP001138757">
    <property type="component" value="Unassembled WGS sequence"/>
</dbReference>
<feature type="transmembrane region" description="Helical" evidence="7">
    <location>
        <begin position="272"/>
        <end position="301"/>
    </location>
</feature>
<dbReference type="PANTHER" id="PTHR43549">
    <property type="entry name" value="MULTIDRUG RESISTANCE PROTEIN YPNP-RELATED"/>
    <property type="match status" value="1"/>
</dbReference>
<feature type="transmembrane region" description="Helical" evidence="7">
    <location>
        <begin position="125"/>
        <end position="147"/>
    </location>
</feature>
<keyword evidence="6 7" id="KW-0472">Membrane</keyword>
<organism evidence="8 9">
    <name type="scientific">Sphingobium nicotianae</name>
    <dbReference type="NCBI Taxonomy" id="2782607"/>
    <lineage>
        <taxon>Bacteria</taxon>
        <taxon>Pseudomonadati</taxon>
        <taxon>Pseudomonadota</taxon>
        <taxon>Alphaproteobacteria</taxon>
        <taxon>Sphingomonadales</taxon>
        <taxon>Sphingomonadaceae</taxon>
        <taxon>Sphingobium</taxon>
    </lineage>
</organism>
<feature type="transmembrane region" description="Helical" evidence="7">
    <location>
        <begin position="355"/>
        <end position="374"/>
    </location>
</feature>
<dbReference type="NCBIfam" id="TIGR00797">
    <property type="entry name" value="matE"/>
    <property type="match status" value="1"/>
</dbReference>
<evidence type="ECO:0000256" key="7">
    <source>
        <dbReference type="SAM" id="Phobius"/>
    </source>
</evidence>
<dbReference type="GO" id="GO:0042910">
    <property type="term" value="F:xenobiotic transmembrane transporter activity"/>
    <property type="evidence" value="ECO:0007669"/>
    <property type="project" value="InterPro"/>
</dbReference>
<evidence type="ECO:0000256" key="4">
    <source>
        <dbReference type="ARBA" id="ARBA00022692"/>
    </source>
</evidence>
<keyword evidence="4 7" id="KW-0812">Transmembrane</keyword>
<dbReference type="AlphaFoldDB" id="A0A9X1IPQ8"/>
<comment type="caution">
    <text evidence="8">The sequence shown here is derived from an EMBL/GenBank/DDBJ whole genome shotgun (WGS) entry which is preliminary data.</text>
</comment>
<evidence type="ECO:0000313" key="8">
    <source>
        <dbReference type="EMBL" id="MBT2186015.1"/>
    </source>
</evidence>
<gene>
    <name evidence="8" type="ORF">KK488_03550</name>
</gene>
<evidence type="ECO:0000256" key="2">
    <source>
        <dbReference type="ARBA" id="ARBA00022448"/>
    </source>
</evidence>
<evidence type="ECO:0000256" key="1">
    <source>
        <dbReference type="ARBA" id="ARBA00004429"/>
    </source>
</evidence>
<keyword evidence="2" id="KW-0813">Transport</keyword>
<evidence type="ECO:0000256" key="5">
    <source>
        <dbReference type="ARBA" id="ARBA00022989"/>
    </source>
</evidence>
<feature type="transmembrane region" description="Helical" evidence="7">
    <location>
        <begin position="394"/>
        <end position="414"/>
    </location>
</feature>
<dbReference type="InterPro" id="IPR002528">
    <property type="entry name" value="MATE_fam"/>
</dbReference>
<feature type="transmembrane region" description="Helical" evidence="7">
    <location>
        <begin position="80"/>
        <end position="104"/>
    </location>
</feature>
<dbReference type="GO" id="GO:0005886">
    <property type="term" value="C:plasma membrane"/>
    <property type="evidence" value="ECO:0007669"/>
    <property type="project" value="UniProtKB-SubCell"/>
</dbReference>
<dbReference type="PANTHER" id="PTHR43549:SF3">
    <property type="entry name" value="MULTIDRUG RESISTANCE PROTEIN YPNP-RELATED"/>
    <property type="match status" value="1"/>
</dbReference>
<dbReference type="RefSeq" id="WP_214621763.1">
    <property type="nucleotide sequence ID" value="NZ_JAHGAW010000002.1"/>
</dbReference>
<sequence>MSENQTSLHEEVPEGADITSEELAVAAAPRQFRGGRDLTTGPIFGTLVLFTLPTLISNILQSMNGSINSIWVSHFLGETALAGTANANIIMMLMFSLIFGFGMASNVVIGQSFGRGDLDTARRGFGSAIGFCLGLSILIAFAGYLWSDGILGTLSTPPEVFKLAKAYLHYTFFGLPGLMMFIVVMMGLRGGGDAMTPLWFMMLSVVLDVGLNPVFIGGFGPIHAMGIGGSAFASAIAGYVSLAAIVTYIYVRDLPLRLRGHEFAYLKPNWHLLRIIAGRGIPMGVQMVIMSLSTLVIIGFVNREGTITAAAYAASQQLWGYIQMPAMAVGGAVSSMAAQNIGANRWDRVERTTGMATLINVAMTGGLITLLLIFDRPILGLFLDRGGEAIEIGRHIIQIVSWSYLPFSIAMVMFGTMRANGIVLAPLIILTASLFFVRIGFYYVSYPLIGANGLWASFTVSTMVVLVLAWLYYRYGKWREVKIDMAMGPVEMPGH</sequence>
<name>A0A9X1IPQ8_9SPHN</name>
<feature type="transmembrane region" description="Helical" evidence="7">
    <location>
        <begin position="421"/>
        <end position="441"/>
    </location>
</feature>
<evidence type="ECO:0000256" key="6">
    <source>
        <dbReference type="ARBA" id="ARBA00023136"/>
    </source>
</evidence>
<feature type="transmembrane region" description="Helical" evidence="7">
    <location>
        <begin position="167"/>
        <end position="186"/>
    </location>
</feature>
<dbReference type="EMBL" id="JAHGAW010000002">
    <property type="protein sequence ID" value="MBT2186015.1"/>
    <property type="molecule type" value="Genomic_DNA"/>
</dbReference>
<dbReference type="GO" id="GO:0015297">
    <property type="term" value="F:antiporter activity"/>
    <property type="evidence" value="ECO:0007669"/>
    <property type="project" value="InterPro"/>
</dbReference>
<keyword evidence="9" id="KW-1185">Reference proteome</keyword>
<dbReference type="InterPro" id="IPR048279">
    <property type="entry name" value="MdtK-like"/>
</dbReference>
<keyword evidence="5 7" id="KW-1133">Transmembrane helix</keyword>
<feature type="transmembrane region" description="Helical" evidence="7">
    <location>
        <begin position="198"/>
        <end position="219"/>
    </location>
</feature>